<dbReference type="EMBL" id="CAWYQH010000130">
    <property type="protein sequence ID" value="CAK8692665.1"/>
    <property type="molecule type" value="Genomic_DNA"/>
</dbReference>
<feature type="region of interest" description="Disordered" evidence="1">
    <location>
        <begin position="630"/>
        <end position="706"/>
    </location>
</feature>
<name>A0ABP0GM75_CLALP</name>
<feature type="compositionally biased region" description="Polar residues" evidence="1">
    <location>
        <begin position="653"/>
        <end position="664"/>
    </location>
</feature>
<reference evidence="2 3" key="1">
    <citation type="submission" date="2024-02" db="EMBL/GenBank/DDBJ databases">
        <authorList>
            <person name="Daric V."/>
            <person name="Darras S."/>
        </authorList>
    </citation>
    <scope>NUCLEOTIDE SEQUENCE [LARGE SCALE GENOMIC DNA]</scope>
</reference>
<dbReference type="PANTHER" id="PTHR43696">
    <property type="entry name" value="COILED-COIL DOMAIN-CONTAINING PROTEIN 157"/>
    <property type="match status" value="1"/>
</dbReference>
<dbReference type="PANTHER" id="PTHR43696:SF9">
    <property type="entry name" value="COILED-COIL DOMAIN-CONTAINING PROTEIN 157"/>
    <property type="match status" value="1"/>
</dbReference>
<evidence type="ECO:0008006" key="4">
    <source>
        <dbReference type="Google" id="ProtNLM"/>
    </source>
</evidence>
<comment type="caution">
    <text evidence="2">The sequence shown here is derived from an EMBL/GenBank/DDBJ whole genome shotgun (WGS) entry which is preliminary data.</text>
</comment>
<feature type="compositionally biased region" description="Low complexity" evidence="1">
    <location>
        <begin position="177"/>
        <end position="189"/>
    </location>
</feature>
<accession>A0ABP0GM75</accession>
<feature type="compositionally biased region" description="Polar residues" evidence="1">
    <location>
        <begin position="491"/>
        <end position="500"/>
    </location>
</feature>
<protein>
    <recommendedName>
        <fullName evidence="4">Coiled-coil domain-containing protein 157</fullName>
    </recommendedName>
</protein>
<organism evidence="2 3">
    <name type="scientific">Clavelina lepadiformis</name>
    <name type="common">Light-bulb sea squirt</name>
    <name type="synonym">Ascidia lepadiformis</name>
    <dbReference type="NCBI Taxonomy" id="159417"/>
    <lineage>
        <taxon>Eukaryota</taxon>
        <taxon>Metazoa</taxon>
        <taxon>Chordata</taxon>
        <taxon>Tunicata</taxon>
        <taxon>Ascidiacea</taxon>
        <taxon>Aplousobranchia</taxon>
        <taxon>Clavelinidae</taxon>
        <taxon>Clavelina</taxon>
    </lineage>
</organism>
<proteinExistence type="predicted"/>
<feature type="compositionally biased region" description="Basic and acidic residues" evidence="1">
    <location>
        <begin position="637"/>
        <end position="651"/>
    </location>
</feature>
<evidence type="ECO:0000313" key="3">
    <source>
        <dbReference type="Proteomes" id="UP001642483"/>
    </source>
</evidence>
<dbReference type="InterPro" id="IPR029681">
    <property type="entry name" value="CCDC157"/>
</dbReference>
<keyword evidence="3" id="KW-1185">Reference proteome</keyword>
<evidence type="ECO:0000256" key="1">
    <source>
        <dbReference type="SAM" id="MobiDB-lite"/>
    </source>
</evidence>
<dbReference type="Proteomes" id="UP001642483">
    <property type="component" value="Unassembled WGS sequence"/>
</dbReference>
<evidence type="ECO:0000313" key="2">
    <source>
        <dbReference type="EMBL" id="CAK8692665.1"/>
    </source>
</evidence>
<feature type="region of interest" description="Disordered" evidence="1">
    <location>
        <begin position="482"/>
        <end position="514"/>
    </location>
</feature>
<feature type="region of interest" description="Disordered" evidence="1">
    <location>
        <begin position="162"/>
        <end position="189"/>
    </location>
</feature>
<gene>
    <name evidence="2" type="ORF">CVLEPA_LOCUS25917</name>
</gene>
<sequence length="706" mass="80815">MSTLGESTWDFECGIMTQLLGTKYCLESLQHDIKDVQNTIVEIISRVGSVQYQSWKFPDKHSMDVDVDGLLSEYAYEELDEERNEVVHVMLYDLLIDRLLFLFHCFTYFNEILLSVKSSPKSSSMRSISAGLTVKRSWGRLAQVAKVLKQFANQIEKEQLGNTRKSAHIRKSKSSDTDSVASDASDSSGALSKPFATMIHCSSQTSETAYVVCEVCDKTQTCLHEVGKSLVHVCKSQGLPTALEDYIAKQTDSSLMSIAELSRWKNLQKRDLSRIDRHLDSLMKQINPLKQNVSIAEKNEQKFKEEIARLQSISGRKLVEFQEEQRKYEYRFKENEKSLQKCISCLSDENEKLREEVSTLKSLMSDSKEELFKGRKALICLDNVNSQLKHETEERKECQAEIFRMKTVALELQEKLRSAENTLNTTKIHLEKEISRSKTIYNREEVVQKKHQSILIRFDELNEECEALRERLAVVEEEHDEQAEKMKRESATVNEQTSKLRSLEEQSSVVEKEKETMQKTINDLRLTAERLEEQIEKFTEREKLLVSYPDLQNTASINPTGTGDIIIDMEQQIKANNVRIDILKKENVNLMQTLSKISSRSNSDLDFASEAESLSSESMYQAQTVQLWKKSPSQEQWKSEKEGGAPARRENTYLFNAHSQSGNSFEKKTSPNVSPLRPFSGAGQRTKRAALTPNSRSKGALLKPWT</sequence>